<comment type="similarity">
    <text evidence="1">Belongs to the GMC oxidoreductase family.</text>
</comment>
<feature type="domain" description="4Fe-4S ferredoxin-type" evidence="5">
    <location>
        <begin position="126"/>
        <end position="155"/>
    </location>
</feature>
<dbReference type="AlphaFoldDB" id="A0A2U1S8N3"/>
<name>A0A2U1S8N3_9EURY</name>
<proteinExistence type="inferred from homology"/>
<dbReference type="InterPro" id="IPR036188">
    <property type="entry name" value="FAD/NAD-bd_sf"/>
</dbReference>
<dbReference type="RefSeq" id="WP_116669183.1">
    <property type="nucleotide sequence ID" value="NZ_MZGU01000003.1"/>
</dbReference>
<evidence type="ECO:0000256" key="2">
    <source>
        <dbReference type="ARBA" id="ARBA00022630"/>
    </source>
</evidence>
<dbReference type="SUPFAM" id="SSF51905">
    <property type="entry name" value="FAD/NAD(P)-binding domain"/>
    <property type="match status" value="1"/>
</dbReference>
<organism evidence="6 7">
    <name type="scientific">Methanobrevibacter woesei</name>
    <dbReference type="NCBI Taxonomy" id="190976"/>
    <lineage>
        <taxon>Archaea</taxon>
        <taxon>Methanobacteriati</taxon>
        <taxon>Methanobacteriota</taxon>
        <taxon>Methanomada group</taxon>
        <taxon>Methanobacteria</taxon>
        <taxon>Methanobacteriales</taxon>
        <taxon>Methanobacteriaceae</taxon>
        <taxon>Methanobrevibacter</taxon>
    </lineage>
</organism>
<dbReference type="EMBL" id="MZGU01000003">
    <property type="protein sequence ID" value="PWB86648.1"/>
    <property type="molecule type" value="Genomic_DNA"/>
</dbReference>
<sequence>MVVIVGSGAGGGLLAMELATSGIPVTILEKGPYDDSKNAFNYYDASDEGVDLLKTTCVGGSTIVSMANTVRALEEELKEYGIDISSEFDYVEDLINVHQMDDSHIGRGTQLFLDASEKLGLNPIKMPKAVEEEKCIQCGRCALGCPKDAKWSSKDFIDKAVDAGAELIVNAEVTKVLTENSNVKAVEYVKDGETYILEDDIIVLSAGAVSSAMILRNTGLSAGNKIFFDPFVTVGGVIKDIGFNSEVQMNALVEVKNFILSPHFSSFIREKIDDDSIDDKDILSIMVKTPDECQGYIDSEGKVVKINTINDIRYLAEGTAVAGFILKEAGVDSKTIASTVYRGAHPGGTAAIGEVVDKNLKTDIDGLYVCDASVIPQSPGKPPSLTILALSKRLADYLKGEM</sequence>
<evidence type="ECO:0000313" key="7">
    <source>
        <dbReference type="Proteomes" id="UP000245577"/>
    </source>
</evidence>
<comment type="caution">
    <text evidence="6">The sequence shown here is derived from an EMBL/GenBank/DDBJ whole genome shotgun (WGS) entry which is preliminary data.</text>
</comment>
<dbReference type="GO" id="GO:0008802">
    <property type="term" value="F:betaine-aldehyde dehydrogenase (NAD+) activity"/>
    <property type="evidence" value="ECO:0007669"/>
    <property type="project" value="UniProtKB-EC"/>
</dbReference>
<dbReference type="Pfam" id="PF00732">
    <property type="entry name" value="GMC_oxred_N"/>
    <property type="match status" value="1"/>
</dbReference>
<evidence type="ECO:0000313" key="6">
    <source>
        <dbReference type="EMBL" id="PWB86648.1"/>
    </source>
</evidence>
<dbReference type="GO" id="GO:0008812">
    <property type="term" value="F:choline dehydrogenase activity"/>
    <property type="evidence" value="ECO:0007669"/>
    <property type="project" value="UniProtKB-EC"/>
</dbReference>
<dbReference type="Proteomes" id="UP000245577">
    <property type="component" value="Unassembled WGS sequence"/>
</dbReference>
<dbReference type="PROSITE" id="PS00198">
    <property type="entry name" value="4FE4S_FER_1"/>
    <property type="match status" value="1"/>
</dbReference>
<keyword evidence="4 6" id="KW-0560">Oxidoreductase</keyword>
<dbReference type="InterPro" id="IPR017896">
    <property type="entry name" value="4Fe4S_Fe-S-bd"/>
</dbReference>
<dbReference type="InterPro" id="IPR017900">
    <property type="entry name" value="4Fe4S_Fe_S_CS"/>
</dbReference>
<evidence type="ECO:0000256" key="4">
    <source>
        <dbReference type="ARBA" id="ARBA00023002"/>
    </source>
</evidence>
<dbReference type="PANTHER" id="PTHR46056">
    <property type="entry name" value="LONG-CHAIN-ALCOHOL OXIDASE"/>
    <property type="match status" value="1"/>
</dbReference>
<dbReference type="GO" id="GO:0050660">
    <property type="term" value="F:flavin adenine dinucleotide binding"/>
    <property type="evidence" value="ECO:0007669"/>
    <property type="project" value="InterPro"/>
</dbReference>
<dbReference type="EC" id="1.1.99.1" evidence="6"/>
<evidence type="ECO:0000259" key="5">
    <source>
        <dbReference type="PROSITE" id="PS51379"/>
    </source>
</evidence>
<accession>A0A2U1S8N3</accession>
<dbReference type="EC" id="1.2.1.8" evidence="6"/>
<reference evidence="6 7" key="1">
    <citation type="submission" date="2017-03" db="EMBL/GenBank/DDBJ databases">
        <title>Genome sequence of Methanobrevibacter wosei.</title>
        <authorList>
            <person name="Poehlein A."/>
            <person name="Seedorf H."/>
            <person name="Daniel R."/>
        </authorList>
    </citation>
    <scope>NUCLEOTIDE SEQUENCE [LARGE SCALE GENOMIC DNA]</scope>
    <source>
        <strain evidence="6 7">DSM 11979</strain>
    </source>
</reference>
<dbReference type="Pfam" id="PF05199">
    <property type="entry name" value="GMC_oxred_C"/>
    <property type="match status" value="1"/>
</dbReference>
<protein>
    <submittedName>
        <fullName evidence="6">Oxygen-dependent choline dehydrogenase</fullName>
        <ecNumber evidence="6">1.1.99.1</ecNumber>
        <ecNumber evidence="6">1.2.1.8</ecNumber>
    </submittedName>
</protein>
<keyword evidence="7" id="KW-1185">Reference proteome</keyword>
<evidence type="ECO:0000256" key="1">
    <source>
        <dbReference type="ARBA" id="ARBA00010790"/>
    </source>
</evidence>
<gene>
    <name evidence="6" type="primary">betA</name>
    <name evidence="6" type="ORF">MBBWO_03610</name>
</gene>
<keyword evidence="2" id="KW-0285">Flavoprotein</keyword>
<dbReference type="PANTHER" id="PTHR46056:SF12">
    <property type="entry name" value="LONG-CHAIN-ALCOHOL OXIDASE"/>
    <property type="match status" value="1"/>
</dbReference>
<dbReference type="Gene3D" id="3.50.50.60">
    <property type="entry name" value="FAD/NAD(P)-binding domain"/>
    <property type="match status" value="3"/>
</dbReference>
<keyword evidence="3" id="KW-0274">FAD</keyword>
<dbReference type="InterPro" id="IPR007867">
    <property type="entry name" value="GMC_OxRtase_C"/>
</dbReference>
<dbReference type="OrthoDB" id="346033at2157"/>
<dbReference type="PROSITE" id="PS51379">
    <property type="entry name" value="4FE4S_FER_2"/>
    <property type="match status" value="1"/>
</dbReference>
<evidence type="ECO:0000256" key="3">
    <source>
        <dbReference type="ARBA" id="ARBA00022827"/>
    </source>
</evidence>
<dbReference type="InterPro" id="IPR000172">
    <property type="entry name" value="GMC_OxRdtase_N"/>
</dbReference>